<dbReference type="EMBL" id="PDUD01000023">
    <property type="protein sequence ID" value="PHN05093.1"/>
    <property type="molecule type" value="Genomic_DNA"/>
</dbReference>
<evidence type="ECO:0000256" key="1">
    <source>
        <dbReference type="SAM" id="SignalP"/>
    </source>
</evidence>
<accession>A0A2D0NBE9</accession>
<dbReference type="AlphaFoldDB" id="A0A2D0NBE9"/>
<proteinExistence type="predicted"/>
<gene>
    <name evidence="2" type="ORF">CRP01_18905</name>
</gene>
<evidence type="ECO:0000313" key="2">
    <source>
        <dbReference type="EMBL" id="PHN05093.1"/>
    </source>
</evidence>
<dbReference type="RefSeq" id="WP_143473440.1">
    <property type="nucleotide sequence ID" value="NZ_PDUD01000023.1"/>
</dbReference>
<feature type="chain" id="PRO_5012316392" description="Erythromycin esterase family protein" evidence="1">
    <location>
        <begin position="21"/>
        <end position="419"/>
    </location>
</feature>
<dbReference type="SUPFAM" id="SSF159501">
    <property type="entry name" value="EreA/ChaN-like"/>
    <property type="match status" value="1"/>
</dbReference>
<organism evidence="2 3">
    <name type="scientific">Flavilitoribacter nigricans (strain ATCC 23147 / DSM 23189 / NBRC 102662 / NCIMB 1420 / SS-2)</name>
    <name type="common">Lewinella nigricans</name>
    <dbReference type="NCBI Taxonomy" id="1122177"/>
    <lineage>
        <taxon>Bacteria</taxon>
        <taxon>Pseudomonadati</taxon>
        <taxon>Bacteroidota</taxon>
        <taxon>Saprospiria</taxon>
        <taxon>Saprospirales</taxon>
        <taxon>Lewinellaceae</taxon>
        <taxon>Flavilitoribacter</taxon>
    </lineage>
</organism>
<reference evidence="2 3" key="1">
    <citation type="submission" date="2017-10" db="EMBL/GenBank/DDBJ databases">
        <title>The draft genome sequence of Lewinella nigricans NBRC 102662.</title>
        <authorList>
            <person name="Wang K."/>
        </authorList>
    </citation>
    <scope>NUCLEOTIDE SEQUENCE [LARGE SCALE GENOMIC DNA]</scope>
    <source>
        <strain evidence="2 3">NBRC 102662</strain>
    </source>
</reference>
<sequence length="419" mass="47859">MRSSTFTIAMLLSFAINAWSQDSLLLQTLQEHRHDVHLNDGTLRGAGADLLQTEAKSGQFMLIGEDHGLAELPQFTAALYHHLTPVGYHYFATETGPFTASLLQEMAQRPGFMNDLRDTLTKYPWSIPFYNMSEEAEMLQSIMQDRRPEEAVIWGLDQEFIGASRLLLPRLQDQAANAAGQKTIRDYSDRARSGFLKTMAEKNPASIFFYSATPDDFTIIRNSLNDDPAARRLIDELEESWEIYHLFFQREGYASNRQRAEMMKRHFLEYYRAAKMKEEHPKVLFKFGANHMYRGANGLNVFDIGNFINELASQEATASFHLYVVGKGGTQNAFTPFADESARQKPYDAKNYLDRIDLTPVLDLSPDGHWSLFDLRPLRQLLFSKQIRDLDPALEKVIWSYDALLVIPEVHASGNVVTR</sequence>
<evidence type="ECO:0008006" key="4">
    <source>
        <dbReference type="Google" id="ProtNLM"/>
    </source>
</evidence>
<feature type="signal peptide" evidence="1">
    <location>
        <begin position="1"/>
        <end position="20"/>
    </location>
</feature>
<keyword evidence="1" id="KW-0732">Signal</keyword>
<evidence type="ECO:0000313" key="3">
    <source>
        <dbReference type="Proteomes" id="UP000223913"/>
    </source>
</evidence>
<protein>
    <recommendedName>
        <fullName evidence="4">Erythromycin esterase family protein</fullName>
    </recommendedName>
</protein>
<dbReference type="Proteomes" id="UP000223913">
    <property type="component" value="Unassembled WGS sequence"/>
</dbReference>
<comment type="caution">
    <text evidence="2">The sequence shown here is derived from an EMBL/GenBank/DDBJ whole genome shotgun (WGS) entry which is preliminary data.</text>
</comment>
<name>A0A2D0NBE9_FLAN2</name>
<keyword evidence="3" id="KW-1185">Reference proteome</keyword>
<dbReference type="OrthoDB" id="128385at2"/>